<keyword evidence="1" id="KW-0175">Coiled coil</keyword>
<accession>A0A0B6ZVI9</accession>
<feature type="coiled-coil region" evidence="1">
    <location>
        <begin position="197"/>
        <end position="224"/>
    </location>
</feature>
<reference evidence="3" key="1">
    <citation type="submission" date="2014-12" db="EMBL/GenBank/DDBJ databases">
        <title>Insight into the proteome of Arion vulgaris.</title>
        <authorList>
            <person name="Aradska J."/>
            <person name="Bulat T."/>
            <person name="Smidak R."/>
            <person name="Sarate P."/>
            <person name="Gangsoo J."/>
            <person name="Sialana F."/>
            <person name="Bilban M."/>
            <person name="Lubec G."/>
        </authorList>
    </citation>
    <scope>NUCLEOTIDE SEQUENCE</scope>
    <source>
        <tissue evidence="3">Skin</tissue>
    </source>
</reference>
<evidence type="ECO:0000313" key="3">
    <source>
        <dbReference type="EMBL" id="CEK72598.1"/>
    </source>
</evidence>
<evidence type="ECO:0000256" key="1">
    <source>
        <dbReference type="SAM" id="Coils"/>
    </source>
</evidence>
<dbReference type="EMBL" id="HACG01025733">
    <property type="protein sequence ID" value="CEK72598.1"/>
    <property type="molecule type" value="Transcribed_RNA"/>
</dbReference>
<evidence type="ECO:0000256" key="2">
    <source>
        <dbReference type="SAM" id="MobiDB-lite"/>
    </source>
</evidence>
<proteinExistence type="predicted"/>
<organism evidence="3">
    <name type="scientific">Arion vulgaris</name>
    <dbReference type="NCBI Taxonomy" id="1028688"/>
    <lineage>
        <taxon>Eukaryota</taxon>
        <taxon>Metazoa</taxon>
        <taxon>Spiralia</taxon>
        <taxon>Lophotrochozoa</taxon>
        <taxon>Mollusca</taxon>
        <taxon>Gastropoda</taxon>
        <taxon>Heterobranchia</taxon>
        <taxon>Euthyneura</taxon>
        <taxon>Panpulmonata</taxon>
        <taxon>Eupulmonata</taxon>
        <taxon>Stylommatophora</taxon>
        <taxon>Helicina</taxon>
        <taxon>Arionoidea</taxon>
        <taxon>Arionidae</taxon>
        <taxon>Arion</taxon>
    </lineage>
</organism>
<feature type="compositionally biased region" description="Basic and acidic residues" evidence="2">
    <location>
        <begin position="25"/>
        <end position="48"/>
    </location>
</feature>
<protein>
    <submittedName>
        <fullName evidence="3">Uncharacterized protein</fullName>
    </submittedName>
</protein>
<gene>
    <name evidence="3" type="primary">ORF83133</name>
</gene>
<feature type="region of interest" description="Disordered" evidence="2">
    <location>
        <begin position="1"/>
        <end position="48"/>
    </location>
</feature>
<name>A0A0B6ZVI9_9EUPU</name>
<feature type="non-terminal residue" evidence="3">
    <location>
        <position position="1"/>
    </location>
</feature>
<sequence length="246" mass="27711">TPSEQHHQNHTTTPSEPHHQNHIIMGKDGDRRASQKSSSSKDDLKDEHARLVRREKELDTQFQEISAIFLKLEQAYQTSKGTFSLSRYGQLKDMIKGATHENTIRNLQQVIQNTSNDSSGKPGLVGLLNKAKEFSGEAQQQNKEEQAVAAGKSGGKGLSFIKKLKNMTGFSDDPIADEDVMSESELQRDNARKQHSVQHHINQLSKALDKLEKLKNHYEASKSHAPPKRYMEMKDMIKVTVADKLT</sequence>
<dbReference type="AlphaFoldDB" id="A0A0B6ZVI9"/>